<organism evidence="1 2">
    <name type="scientific">Chitinophaga pinensis</name>
    <dbReference type="NCBI Taxonomy" id="79329"/>
    <lineage>
        <taxon>Bacteria</taxon>
        <taxon>Pseudomonadati</taxon>
        <taxon>Bacteroidota</taxon>
        <taxon>Chitinophagia</taxon>
        <taxon>Chitinophagales</taxon>
        <taxon>Chitinophagaceae</taxon>
        <taxon>Chitinophaga</taxon>
    </lineage>
</organism>
<reference evidence="1 2" key="1">
    <citation type="submission" date="2019-08" db="EMBL/GenBank/DDBJ databases">
        <title>Whole genome sequencing of chitin degrading bacteria Chitinophaga pinensis YS16.</title>
        <authorList>
            <person name="Singh R.P."/>
            <person name="Manchanda G."/>
            <person name="Maurya I.K."/>
            <person name="Joshi N.K."/>
            <person name="Srivastava A.K."/>
        </authorList>
    </citation>
    <scope>NUCLEOTIDE SEQUENCE [LARGE SCALE GENOMIC DNA]</scope>
    <source>
        <strain evidence="1 2">YS-16</strain>
    </source>
</reference>
<keyword evidence="1" id="KW-0675">Receptor</keyword>
<evidence type="ECO:0000313" key="2">
    <source>
        <dbReference type="Proteomes" id="UP000318815"/>
    </source>
</evidence>
<evidence type="ECO:0000313" key="1">
    <source>
        <dbReference type="EMBL" id="TWV95095.1"/>
    </source>
</evidence>
<gene>
    <name evidence="1" type="ORF">FEF09_25205</name>
</gene>
<accession>A0A5C6LJZ4</accession>
<proteinExistence type="predicted"/>
<dbReference type="AlphaFoldDB" id="A0A5C6LJZ4"/>
<comment type="caution">
    <text evidence="1">The sequence shown here is derived from an EMBL/GenBank/DDBJ whole genome shotgun (WGS) entry which is preliminary data.</text>
</comment>
<dbReference type="SUPFAM" id="SSF56935">
    <property type="entry name" value="Porins"/>
    <property type="match status" value="1"/>
</dbReference>
<dbReference type="RefSeq" id="WP_146307682.1">
    <property type="nucleotide sequence ID" value="NZ_VOHS01000043.1"/>
</dbReference>
<protein>
    <submittedName>
        <fullName evidence="1">TonB-dependent receptor</fullName>
    </submittedName>
</protein>
<dbReference type="Proteomes" id="UP000318815">
    <property type="component" value="Unassembled WGS sequence"/>
</dbReference>
<keyword evidence="2" id="KW-1185">Reference proteome</keyword>
<dbReference type="EMBL" id="VOHS01000043">
    <property type="protein sequence ID" value="TWV95095.1"/>
    <property type="molecule type" value="Genomic_DNA"/>
</dbReference>
<sequence>MTVDYFHDVRYDQLVRKGSVPGIIGIGFSPTNVARTSNKGFDGQINYRGNIRRVNFTTSLVFQHFKNKVLFKDEAQPAFPWLRETGRPIDQPFGYTFIVIIHRKIFRRFRRIRMINQLRRSVNIRFRRVI</sequence>
<name>A0A5C6LJZ4_9BACT</name>